<keyword evidence="1" id="KW-1133">Transmembrane helix</keyword>
<feature type="transmembrane region" description="Helical" evidence="1">
    <location>
        <begin position="100"/>
        <end position="120"/>
    </location>
</feature>
<dbReference type="Proteomes" id="UP000005837">
    <property type="component" value="Unassembled WGS sequence"/>
</dbReference>
<name>C0DYM5_EIKCO</name>
<proteinExistence type="predicted"/>
<protein>
    <submittedName>
        <fullName evidence="2">Uncharacterized protein</fullName>
    </submittedName>
</protein>
<keyword evidence="1" id="KW-0472">Membrane</keyword>
<dbReference type="AlphaFoldDB" id="C0DYM5"/>
<evidence type="ECO:0000256" key="1">
    <source>
        <dbReference type="SAM" id="Phobius"/>
    </source>
</evidence>
<gene>
    <name evidence="2" type="ORF">EIKCOROL_02491</name>
</gene>
<sequence length="150" mass="15631">MASGFYAVAIGVFEAERSFIALAMPLGAAAEQAAVRGVALAGTGSGAVEHGALVVKLQAHAVGTLLAHGYRQAVFAAEALNACTALATVLVARSRLVARILHAVFMALVMVMTVTVTVVLRSVHHAGGQQQSQRGRYSPSTYFHCVFPIK</sequence>
<evidence type="ECO:0000313" key="2">
    <source>
        <dbReference type="EMBL" id="EEG22836.1"/>
    </source>
</evidence>
<dbReference type="HOGENOM" id="CLU_1737666_0_0_4"/>
<comment type="caution">
    <text evidence="2">The sequence shown here is derived from an EMBL/GenBank/DDBJ whole genome shotgun (WGS) entry which is preliminary data.</text>
</comment>
<evidence type="ECO:0000313" key="3">
    <source>
        <dbReference type="Proteomes" id="UP000005837"/>
    </source>
</evidence>
<organism evidence="2 3">
    <name type="scientific">Eikenella corrodens ATCC 23834</name>
    <dbReference type="NCBI Taxonomy" id="546274"/>
    <lineage>
        <taxon>Bacteria</taxon>
        <taxon>Pseudomonadati</taxon>
        <taxon>Pseudomonadota</taxon>
        <taxon>Betaproteobacteria</taxon>
        <taxon>Neisseriales</taxon>
        <taxon>Neisseriaceae</taxon>
        <taxon>Eikenella</taxon>
    </lineage>
</organism>
<keyword evidence="1" id="KW-0812">Transmembrane</keyword>
<accession>C0DYM5</accession>
<dbReference type="EMBL" id="ACEA01000055">
    <property type="protein sequence ID" value="EEG22836.1"/>
    <property type="molecule type" value="Genomic_DNA"/>
</dbReference>
<reference evidence="2 3" key="1">
    <citation type="submission" date="2009-01" db="EMBL/GenBank/DDBJ databases">
        <authorList>
            <person name="Fulton L."/>
            <person name="Clifton S."/>
            <person name="Chinwalla A.T."/>
            <person name="Mitreva M."/>
            <person name="Sodergren E."/>
            <person name="Weinstock G."/>
            <person name="Clifton S."/>
            <person name="Dooling D.J."/>
            <person name="Fulton B."/>
            <person name="Minx P."/>
            <person name="Pepin K.H."/>
            <person name="Johnson M."/>
            <person name="Bhonagiri V."/>
            <person name="Nash W.E."/>
            <person name="Mardis E.R."/>
            <person name="Wilson R.K."/>
        </authorList>
    </citation>
    <scope>NUCLEOTIDE SEQUENCE [LARGE SCALE GENOMIC DNA]</scope>
    <source>
        <strain evidence="2 3">ATCC 23834</strain>
    </source>
</reference>